<gene>
    <name evidence="11" type="ORF">DW027_00190</name>
    <name evidence="10" type="ORF">GA398_04565</name>
    <name evidence="9" type="ORF">GA560_05985</name>
</gene>
<dbReference type="Pfam" id="PF07980">
    <property type="entry name" value="SusD_RagB"/>
    <property type="match status" value="1"/>
</dbReference>
<dbReference type="GO" id="GO:0009279">
    <property type="term" value="C:cell outer membrane"/>
    <property type="evidence" value="ECO:0007669"/>
    <property type="project" value="UniProtKB-SubCell"/>
</dbReference>
<evidence type="ECO:0000256" key="1">
    <source>
        <dbReference type="ARBA" id="ARBA00004442"/>
    </source>
</evidence>
<dbReference type="AlphaFoldDB" id="A0A415KZS7"/>
<evidence type="ECO:0000313" key="12">
    <source>
        <dbReference type="Proteomes" id="UP000284495"/>
    </source>
</evidence>
<feature type="chain" id="PRO_5036105892" evidence="6">
    <location>
        <begin position="22"/>
        <end position="491"/>
    </location>
</feature>
<evidence type="ECO:0000259" key="8">
    <source>
        <dbReference type="Pfam" id="PF14322"/>
    </source>
</evidence>
<keyword evidence="3 6" id="KW-0732">Signal</keyword>
<name>A0A415KZS7_9BACE</name>
<proteinExistence type="inferred from homology"/>
<evidence type="ECO:0000259" key="7">
    <source>
        <dbReference type="Pfam" id="PF07980"/>
    </source>
</evidence>
<dbReference type="Pfam" id="PF14322">
    <property type="entry name" value="SusD-like_3"/>
    <property type="match status" value="1"/>
</dbReference>
<comment type="caution">
    <text evidence="11">The sequence shown here is derived from an EMBL/GenBank/DDBJ whole genome shotgun (WGS) entry which is preliminary data.</text>
</comment>
<organism evidence="11 12">
    <name type="scientific">Bacteroides xylanisolvens</name>
    <dbReference type="NCBI Taxonomy" id="371601"/>
    <lineage>
        <taxon>Bacteria</taxon>
        <taxon>Pseudomonadati</taxon>
        <taxon>Bacteroidota</taxon>
        <taxon>Bacteroidia</taxon>
        <taxon>Bacteroidales</taxon>
        <taxon>Bacteroidaceae</taxon>
        <taxon>Bacteroides</taxon>
    </lineage>
</organism>
<dbReference type="CDD" id="cd08977">
    <property type="entry name" value="SusD"/>
    <property type="match status" value="1"/>
</dbReference>
<evidence type="ECO:0000313" key="11">
    <source>
        <dbReference type="EMBL" id="RHL41725.1"/>
    </source>
</evidence>
<accession>A0A415KZS7</accession>
<reference evidence="13 14" key="2">
    <citation type="journal article" date="2019" name="Nat. Med.">
        <title>A library of human gut bacterial isolates paired with longitudinal multiomics data enables mechanistic microbiome research.</title>
        <authorList>
            <person name="Poyet M."/>
            <person name="Groussin M."/>
            <person name="Gibbons S.M."/>
            <person name="Avila-Pacheco J."/>
            <person name="Jiang X."/>
            <person name="Kearney S.M."/>
            <person name="Perrotta A.R."/>
            <person name="Berdy B."/>
            <person name="Zhao S."/>
            <person name="Lieberman T.D."/>
            <person name="Swanson P.K."/>
            <person name="Smith M."/>
            <person name="Roesemann S."/>
            <person name="Alexander J.E."/>
            <person name="Rich S.A."/>
            <person name="Livny J."/>
            <person name="Vlamakis H."/>
            <person name="Clish C."/>
            <person name="Bullock K."/>
            <person name="Deik A."/>
            <person name="Scott J."/>
            <person name="Pierce K.A."/>
            <person name="Xavier R.J."/>
            <person name="Alm E.J."/>
        </authorList>
    </citation>
    <scope>NUCLEOTIDE SEQUENCE [LARGE SCALE GENOMIC DNA]</scope>
    <source>
        <strain evidence="10 13">BIOML-A58</strain>
        <strain evidence="9 14">BIOML-A73</strain>
    </source>
</reference>
<evidence type="ECO:0000256" key="5">
    <source>
        <dbReference type="ARBA" id="ARBA00023237"/>
    </source>
</evidence>
<dbReference type="EMBL" id="WDER01000011">
    <property type="protein sequence ID" value="KAB6085055.1"/>
    <property type="molecule type" value="Genomic_DNA"/>
</dbReference>
<comment type="similarity">
    <text evidence="2">Belongs to the SusD family.</text>
</comment>
<dbReference type="InterPro" id="IPR012944">
    <property type="entry name" value="SusD_RagB_dom"/>
</dbReference>
<dbReference type="InterPro" id="IPR033985">
    <property type="entry name" value="SusD-like_N"/>
</dbReference>
<evidence type="ECO:0000256" key="2">
    <source>
        <dbReference type="ARBA" id="ARBA00006275"/>
    </source>
</evidence>
<dbReference type="InterPro" id="IPR011990">
    <property type="entry name" value="TPR-like_helical_dom_sf"/>
</dbReference>
<feature type="domain" description="SusD-like N-terminal" evidence="8">
    <location>
        <begin position="85"/>
        <end position="220"/>
    </location>
</feature>
<keyword evidence="5" id="KW-0998">Cell outer membrane</keyword>
<dbReference type="EMBL" id="WDED01000005">
    <property type="protein sequence ID" value="KAB6149154.1"/>
    <property type="molecule type" value="Genomic_DNA"/>
</dbReference>
<evidence type="ECO:0000313" key="10">
    <source>
        <dbReference type="EMBL" id="KAB6149154.1"/>
    </source>
</evidence>
<reference evidence="11 12" key="1">
    <citation type="submission" date="2018-08" db="EMBL/GenBank/DDBJ databases">
        <title>A genome reference for cultivated species of the human gut microbiota.</title>
        <authorList>
            <person name="Zou Y."/>
            <person name="Xue W."/>
            <person name="Luo G."/>
        </authorList>
    </citation>
    <scope>NUCLEOTIDE SEQUENCE [LARGE SCALE GENOMIC DNA]</scope>
    <source>
        <strain evidence="11 12">AF38-2</strain>
    </source>
</reference>
<dbReference type="EMBL" id="QROO01000001">
    <property type="protein sequence ID" value="RHL41725.1"/>
    <property type="molecule type" value="Genomic_DNA"/>
</dbReference>
<sequence>MYIVMKKIKLICLFVSLSVLNSCSLDILPDSVVSNESYWETESDVQSAVDGIYSKMRGQLDAWKWMYWFEARSGNIAPGFTSSGIGSYINNQITSNLNDTNWANLYNIVSQTNAVITNIDRVTFHNTTLHDELLAEAYAVRAWCYFNLVRLWGDVPLITNFVSSLDDPQLYPERSPKSTVYETIKSDIENAEQLYLSNEIKDRCKISRAAILMLRADIYLWMYKVEEANADYLTKAEKSVDEILALPKTALSLQGSYKNVFDKEGNTEIIFSIYYDKDENSSQYGSLLAQSSTLVPAALRNNPIPVATSANRMNFSKLFYDNYRNRTSGDTRVGYISSDIESGGVNYRYTLKYMGEMNGVTRVFTTDTRIYRLAEAYLFKAEILAEQGNYPKAVEYLNDVVARAYNEKEHYPKTLAGEEFKAALLDERMIEFAGECKSWFDLIRFGEVFNRVPTLAGRENDNQGNILLLPVNDDTISRNPKIKQTPGYEKK</sequence>
<evidence type="ECO:0000313" key="14">
    <source>
        <dbReference type="Proteomes" id="UP000474077"/>
    </source>
</evidence>
<evidence type="ECO:0000313" key="13">
    <source>
        <dbReference type="Proteomes" id="UP000434604"/>
    </source>
</evidence>
<evidence type="ECO:0000256" key="3">
    <source>
        <dbReference type="ARBA" id="ARBA00022729"/>
    </source>
</evidence>
<dbReference type="SUPFAM" id="SSF48452">
    <property type="entry name" value="TPR-like"/>
    <property type="match status" value="1"/>
</dbReference>
<dbReference type="Proteomes" id="UP000434604">
    <property type="component" value="Unassembled WGS sequence"/>
</dbReference>
<keyword evidence="4" id="KW-0472">Membrane</keyword>
<dbReference type="Proteomes" id="UP000284495">
    <property type="component" value="Unassembled WGS sequence"/>
</dbReference>
<comment type="subcellular location">
    <subcellularLocation>
        <location evidence="1">Cell outer membrane</location>
    </subcellularLocation>
</comment>
<dbReference type="Gene3D" id="1.25.40.390">
    <property type="match status" value="1"/>
</dbReference>
<evidence type="ECO:0000256" key="4">
    <source>
        <dbReference type="ARBA" id="ARBA00023136"/>
    </source>
</evidence>
<evidence type="ECO:0000313" key="9">
    <source>
        <dbReference type="EMBL" id="KAB6085055.1"/>
    </source>
</evidence>
<feature type="signal peptide" evidence="6">
    <location>
        <begin position="1"/>
        <end position="21"/>
    </location>
</feature>
<evidence type="ECO:0000256" key="6">
    <source>
        <dbReference type="SAM" id="SignalP"/>
    </source>
</evidence>
<feature type="domain" description="RagB/SusD" evidence="7">
    <location>
        <begin position="348"/>
        <end position="488"/>
    </location>
</feature>
<protein>
    <submittedName>
        <fullName evidence="11">RagB/SusD family nutrient uptake outer membrane protein</fullName>
    </submittedName>
</protein>
<dbReference type="Proteomes" id="UP000474077">
    <property type="component" value="Unassembled WGS sequence"/>
</dbReference>